<accession>A0ABV0SHY6</accession>
<keyword evidence="2" id="KW-1185">Reference proteome</keyword>
<dbReference type="Proteomes" id="UP001434883">
    <property type="component" value="Unassembled WGS sequence"/>
</dbReference>
<comment type="caution">
    <text evidence="1">The sequence shown here is derived from an EMBL/GenBank/DDBJ whole genome shotgun (WGS) entry which is preliminary data.</text>
</comment>
<reference evidence="1 2" key="1">
    <citation type="submission" date="2021-06" db="EMBL/GenBank/DDBJ databases">
        <authorList>
            <person name="Palmer J.M."/>
        </authorList>
    </citation>
    <scope>NUCLEOTIDE SEQUENCE [LARGE SCALE GENOMIC DNA]</scope>
    <source>
        <strain evidence="1 2">XC_2019</strain>
        <tissue evidence="1">Muscle</tissue>
    </source>
</reference>
<evidence type="ECO:0000313" key="1">
    <source>
        <dbReference type="EMBL" id="MEQ2219188.1"/>
    </source>
</evidence>
<evidence type="ECO:0000313" key="2">
    <source>
        <dbReference type="Proteomes" id="UP001434883"/>
    </source>
</evidence>
<dbReference type="EMBL" id="JAHRIN010078501">
    <property type="protein sequence ID" value="MEQ2219188.1"/>
    <property type="molecule type" value="Genomic_DNA"/>
</dbReference>
<name>A0ABV0SHY6_9TELE</name>
<sequence>MYCISYNLYKYDLSLLIFTRTRQGRKEAERDGFPVLQVQGEEMRVEGKGSLKVLAVSLLVEVEEWLFIHKWSSLLGKSASMWCQQQWWIKKKCPFSPGLEGKT</sequence>
<gene>
    <name evidence="1" type="ORF">XENOCAPTIV_013859</name>
</gene>
<organism evidence="1 2">
    <name type="scientific">Xenoophorus captivus</name>
    <dbReference type="NCBI Taxonomy" id="1517983"/>
    <lineage>
        <taxon>Eukaryota</taxon>
        <taxon>Metazoa</taxon>
        <taxon>Chordata</taxon>
        <taxon>Craniata</taxon>
        <taxon>Vertebrata</taxon>
        <taxon>Euteleostomi</taxon>
        <taxon>Actinopterygii</taxon>
        <taxon>Neopterygii</taxon>
        <taxon>Teleostei</taxon>
        <taxon>Neoteleostei</taxon>
        <taxon>Acanthomorphata</taxon>
        <taxon>Ovalentaria</taxon>
        <taxon>Atherinomorphae</taxon>
        <taxon>Cyprinodontiformes</taxon>
        <taxon>Goodeidae</taxon>
        <taxon>Xenoophorus</taxon>
    </lineage>
</organism>
<protein>
    <submittedName>
        <fullName evidence="1">Uncharacterized protein</fullName>
    </submittedName>
</protein>
<proteinExistence type="predicted"/>